<evidence type="ECO:0000256" key="5">
    <source>
        <dbReference type="ARBA" id="ARBA00022692"/>
    </source>
</evidence>
<dbReference type="EMBL" id="JBHPBY010000610">
    <property type="protein sequence ID" value="MFC1853809.1"/>
    <property type="molecule type" value="Genomic_DNA"/>
</dbReference>
<accession>A0ABV6Z5T7</accession>
<feature type="transmembrane region" description="Helical" evidence="8">
    <location>
        <begin position="463"/>
        <end position="481"/>
    </location>
</feature>
<feature type="transmembrane region" description="Helical" evidence="8">
    <location>
        <begin position="6"/>
        <end position="24"/>
    </location>
</feature>
<evidence type="ECO:0000313" key="10">
    <source>
        <dbReference type="Proteomes" id="UP001594351"/>
    </source>
</evidence>
<keyword evidence="4" id="KW-0808">Transferase</keyword>
<comment type="subcellular location">
    <subcellularLocation>
        <location evidence="1">Cell membrane</location>
        <topology evidence="1">Multi-pass membrane protein</topology>
    </subcellularLocation>
</comment>
<evidence type="ECO:0008006" key="11">
    <source>
        <dbReference type="Google" id="ProtNLM"/>
    </source>
</evidence>
<proteinExistence type="predicted"/>
<evidence type="ECO:0000256" key="6">
    <source>
        <dbReference type="ARBA" id="ARBA00022989"/>
    </source>
</evidence>
<reference evidence="9 10" key="1">
    <citation type="submission" date="2024-09" db="EMBL/GenBank/DDBJ databases">
        <title>Laminarin stimulates single cell rates of sulfate reduction while oxygen inhibits transcriptomic activity in coastal marine sediment.</title>
        <authorList>
            <person name="Lindsay M."/>
            <person name="Orcutt B."/>
            <person name="Emerson D."/>
            <person name="Stepanauskas R."/>
            <person name="D'Angelo T."/>
        </authorList>
    </citation>
    <scope>NUCLEOTIDE SEQUENCE [LARGE SCALE GENOMIC DNA]</scope>
    <source>
        <strain evidence="9">SAG AM-311-K15</strain>
    </source>
</reference>
<name>A0ABV6Z5T7_UNCC1</name>
<evidence type="ECO:0000256" key="8">
    <source>
        <dbReference type="SAM" id="Phobius"/>
    </source>
</evidence>
<evidence type="ECO:0000256" key="7">
    <source>
        <dbReference type="ARBA" id="ARBA00023136"/>
    </source>
</evidence>
<feature type="transmembrane region" description="Helical" evidence="8">
    <location>
        <begin position="222"/>
        <end position="242"/>
    </location>
</feature>
<sequence length="482" mass="55227">MKKYFLLIISLGLIVIFLYLNGGIPAISQKLPHPQREIQAQKIQFLYLLLVVPAILCLSSVLSQLRPLARGLGYSGHWLFTLDRRYFMVLVFFIGFASSALIQYFYLHKLPTIIDSHNNYFQAKIFAQGRIWAPSYPDTEKFFDFVAIMNKDGKRYGSVFAGHPMVLCLGEILGVAWLVNPIQGGLIVIFIYLLGAVFFTDTVGRFAAILSLSSPFKIFQCAIFMVHPTVTLWILIFLWILFRYFEKPLLQRAIWLGLSAGFLYLVRPQSAFPILVPFALYYCVYLLRRQIPVIHTFITVFLIIFSINGSFLYNKRLTGEYLVTPRDIVAPSLTLGFGDKVGKPMGEGRFSGHTWANGCRHTAENCKLLSRESLCWGGFTFLFLLPAFWSQRKSVIPFLMLLSGLLLMTLFFAYPINSPLFGPRYYFELLPFYLLLIAQGMVFTRTWIKEHTETWWGKGLDESTIPAIVIPLFILFAFIFIV</sequence>
<dbReference type="PANTHER" id="PTHR33908">
    <property type="entry name" value="MANNOSYLTRANSFERASE YKCB-RELATED"/>
    <property type="match status" value="1"/>
</dbReference>
<evidence type="ECO:0000256" key="4">
    <source>
        <dbReference type="ARBA" id="ARBA00022679"/>
    </source>
</evidence>
<keyword evidence="6 8" id="KW-1133">Transmembrane helix</keyword>
<keyword evidence="5 8" id="KW-0812">Transmembrane</keyword>
<feature type="non-terminal residue" evidence="9">
    <location>
        <position position="482"/>
    </location>
</feature>
<feature type="transmembrane region" description="Helical" evidence="8">
    <location>
        <begin position="395"/>
        <end position="413"/>
    </location>
</feature>
<feature type="transmembrane region" description="Helical" evidence="8">
    <location>
        <begin position="293"/>
        <end position="313"/>
    </location>
</feature>
<evidence type="ECO:0000313" key="9">
    <source>
        <dbReference type="EMBL" id="MFC1853809.1"/>
    </source>
</evidence>
<feature type="transmembrane region" description="Helical" evidence="8">
    <location>
        <begin position="159"/>
        <end position="179"/>
    </location>
</feature>
<feature type="transmembrane region" description="Helical" evidence="8">
    <location>
        <begin position="185"/>
        <end position="210"/>
    </location>
</feature>
<dbReference type="PANTHER" id="PTHR33908:SF11">
    <property type="entry name" value="MEMBRANE PROTEIN"/>
    <property type="match status" value="1"/>
</dbReference>
<feature type="transmembrane region" description="Helical" evidence="8">
    <location>
        <begin position="45"/>
        <end position="65"/>
    </location>
</feature>
<keyword evidence="10" id="KW-1185">Reference proteome</keyword>
<evidence type="ECO:0000256" key="3">
    <source>
        <dbReference type="ARBA" id="ARBA00022676"/>
    </source>
</evidence>
<evidence type="ECO:0000256" key="1">
    <source>
        <dbReference type="ARBA" id="ARBA00004651"/>
    </source>
</evidence>
<protein>
    <recommendedName>
        <fullName evidence="11">Glycosyltransferase RgtA/B/C/D-like domain-containing protein</fullName>
    </recommendedName>
</protein>
<organism evidence="9 10">
    <name type="scientific">candidate division CSSED10-310 bacterium</name>
    <dbReference type="NCBI Taxonomy" id="2855610"/>
    <lineage>
        <taxon>Bacteria</taxon>
        <taxon>Bacteria division CSSED10-310</taxon>
    </lineage>
</organism>
<feature type="transmembrane region" description="Helical" evidence="8">
    <location>
        <begin position="425"/>
        <end position="443"/>
    </location>
</feature>
<keyword evidence="7 8" id="KW-0472">Membrane</keyword>
<feature type="transmembrane region" description="Helical" evidence="8">
    <location>
        <begin position="373"/>
        <end position="389"/>
    </location>
</feature>
<keyword evidence="3" id="KW-0328">Glycosyltransferase</keyword>
<dbReference type="Proteomes" id="UP001594351">
    <property type="component" value="Unassembled WGS sequence"/>
</dbReference>
<gene>
    <name evidence="9" type="ORF">ACFL27_26800</name>
</gene>
<keyword evidence="2" id="KW-1003">Cell membrane</keyword>
<feature type="transmembrane region" description="Helical" evidence="8">
    <location>
        <begin position="248"/>
        <end position="266"/>
    </location>
</feature>
<evidence type="ECO:0000256" key="2">
    <source>
        <dbReference type="ARBA" id="ARBA00022475"/>
    </source>
</evidence>
<feature type="transmembrane region" description="Helical" evidence="8">
    <location>
        <begin position="85"/>
        <end position="107"/>
    </location>
</feature>
<dbReference type="InterPro" id="IPR050297">
    <property type="entry name" value="LipidA_mod_glycosyltrf_83"/>
</dbReference>
<comment type="caution">
    <text evidence="9">The sequence shown here is derived from an EMBL/GenBank/DDBJ whole genome shotgun (WGS) entry which is preliminary data.</text>
</comment>